<protein>
    <submittedName>
        <fullName evidence="3">Uncharacterized protein</fullName>
    </submittedName>
</protein>
<proteinExistence type="predicted"/>
<dbReference type="PaxDb" id="4097-A0A1S3ZTH8"/>
<accession>A0A1S3ZTH8</accession>
<dbReference type="Pfam" id="PF17921">
    <property type="entry name" value="Integrase_H2C2"/>
    <property type="match status" value="1"/>
</dbReference>
<feature type="domain" description="Reverse transcriptase" evidence="1">
    <location>
        <begin position="13"/>
        <end position="94"/>
    </location>
</feature>
<dbReference type="OrthoDB" id="101614at2759"/>
<dbReference type="Gene3D" id="3.10.10.10">
    <property type="entry name" value="HIV Type 1 Reverse Transcriptase, subunit A, domain 1"/>
    <property type="match status" value="1"/>
</dbReference>
<dbReference type="InterPro" id="IPR000477">
    <property type="entry name" value="RT_dom"/>
</dbReference>
<dbReference type="Gene3D" id="3.30.420.10">
    <property type="entry name" value="Ribonuclease H-like superfamily/Ribonuclease H"/>
    <property type="match status" value="2"/>
</dbReference>
<dbReference type="CDD" id="cd01647">
    <property type="entry name" value="RT_LTR"/>
    <property type="match status" value="1"/>
</dbReference>
<dbReference type="InterPro" id="IPR043128">
    <property type="entry name" value="Rev_trsase/Diguanyl_cyclase"/>
</dbReference>
<dbReference type="InterPro" id="IPR012337">
    <property type="entry name" value="RNaseH-like_sf"/>
</dbReference>
<dbReference type="Pfam" id="PF00078">
    <property type="entry name" value="RVT_1"/>
    <property type="match status" value="1"/>
</dbReference>
<evidence type="ECO:0000259" key="1">
    <source>
        <dbReference type="Pfam" id="PF00078"/>
    </source>
</evidence>
<feature type="domain" description="Integrase zinc-binding" evidence="2">
    <location>
        <begin position="236"/>
        <end position="281"/>
    </location>
</feature>
<evidence type="ECO:0000313" key="3">
    <source>
        <dbReference type="RefSeq" id="XP_016467672.1"/>
    </source>
</evidence>
<gene>
    <name evidence="3" type="primary">LOC107790280</name>
</gene>
<evidence type="ECO:0000259" key="2">
    <source>
        <dbReference type="Pfam" id="PF17921"/>
    </source>
</evidence>
<dbReference type="KEGG" id="nta:107790280"/>
<dbReference type="SUPFAM" id="SSF53098">
    <property type="entry name" value="Ribonuclease H-like"/>
    <property type="match status" value="1"/>
</dbReference>
<dbReference type="RefSeq" id="XP_016467672.1">
    <property type="nucleotide sequence ID" value="XM_016612186.1"/>
</dbReference>
<dbReference type="InterPro" id="IPR036397">
    <property type="entry name" value="RNaseH_sf"/>
</dbReference>
<dbReference type="Gene3D" id="3.30.70.270">
    <property type="match status" value="1"/>
</dbReference>
<organism evidence="3">
    <name type="scientific">Nicotiana tabacum</name>
    <name type="common">Common tobacco</name>
    <dbReference type="NCBI Taxonomy" id="4097"/>
    <lineage>
        <taxon>Eukaryota</taxon>
        <taxon>Viridiplantae</taxon>
        <taxon>Streptophyta</taxon>
        <taxon>Embryophyta</taxon>
        <taxon>Tracheophyta</taxon>
        <taxon>Spermatophyta</taxon>
        <taxon>Magnoliopsida</taxon>
        <taxon>eudicotyledons</taxon>
        <taxon>Gunneridae</taxon>
        <taxon>Pentapetalae</taxon>
        <taxon>asterids</taxon>
        <taxon>lamiids</taxon>
        <taxon>Solanales</taxon>
        <taxon>Solanaceae</taxon>
        <taxon>Nicotianoideae</taxon>
        <taxon>Nicotianeae</taxon>
        <taxon>Nicotiana</taxon>
    </lineage>
</organism>
<dbReference type="Gene3D" id="1.10.340.70">
    <property type="match status" value="1"/>
</dbReference>
<dbReference type="STRING" id="4097.A0A1S3ZTH8"/>
<dbReference type="InterPro" id="IPR041588">
    <property type="entry name" value="Integrase_H2C2"/>
</dbReference>
<name>A0A1S3ZTH8_TOBAC</name>
<sequence>MDSINEEKSSFITDKGTYCYKVMSFGLNNAGATYQRLVTKMFHYYLGKTMDVYIDDMLVKSQHVGAHIQYLFDTFQILRKFNMKLNPEKCAFGVSSDFSQGIQLDAEKELQVFNGSNPGTWTLFTDGSSNVKGAGLGIVLVPPTGETIRQGVKCHPITNNEAEYEAVIAGLELSRELGIEKVYGILLEDKKKAQELCQKAARYCLNQGNLYRKMFGGPLARCLGPSQTEYVMKEIQKRHCRNHAGGISLVKTIIRAGYYWPKMKEEAKNFVAKCDKCQRYGNNMHRPAELLHPVVAPWPFMKLGMDIIGPLPQAKGAQITEFFQSWQIKRITLISYHLVGNGQVESTNKFIIKNLKKRLEESKGNWPGVLWAYRITTKISTGEIPFSLVYGVEALIPVDIGEPSTRIIQANEELNEREMQDYVLKKVFQSTRAINAGKLSPNWEGPYKIRGIARKGAYELETLAARSYLRIGMLFI</sequence>
<dbReference type="PANTHER" id="PTHR48475:SF2">
    <property type="entry name" value="RIBONUCLEASE H"/>
    <property type="match status" value="1"/>
</dbReference>
<reference evidence="3" key="1">
    <citation type="submission" date="2025-08" db="UniProtKB">
        <authorList>
            <consortium name="RefSeq"/>
        </authorList>
    </citation>
    <scope>IDENTIFICATION</scope>
</reference>
<dbReference type="InterPro" id="IPR043502">
    <property type="entry name" value="DNA/RNA_pol_sf"/>
</dbReference>
<dbReference type="AlphaFoldDB" id="A0A1S3ZTH8"/>
<dbReference type="PANTHER" id="PTHR48475">
    <property type="entry name" value="RIBONUCLEASE H"/>
    <property type="match status" value="1"/>
</dbReference>
<dbReference type="GO" id="GO:0003676">
    <property type="term" value="F:nucleic acid binding"/>
    <property type="evidence" value="ECO:0007669"/>
    <property type="project" value="InterPro"/>
</dbReference>
<dbReference type="SUPFAM" id="SSF56672">
    <property type="entry name" value="DNA/RNA polymerases"/>
    <property type="match status" value="1"/>
</dbReference>